<reference evidence="2 3" key="1">
    <citation type="journal article" date="2015" name="Environ. Microbiol.">
        <title>Genome analyses suggest the presence of polyploidy and recent human-driven expansions in eight global populations of the honeybee pathogen Nosema ceranae.</title>
        <authorList>
            <person name="Pelin A."/>
            <person name="Selman M."/>
            <person name="Aris-Brosou S."/>
            <person name="Farinelli L."/>
            <person name="Corradi N."/>
        </authorList>
    </citation>
    <scope>NUCLEOTIDE SEQUENCE [LARGE SCALE GENOMIC DNA]</scope>
    <source>
        <strain evidence="2 3">PA08 1199</strain>
    </source>
</reference>
<gene>
    <name evidence="2" type="ORF">AAJ76_2000173807</name>
</gene>
<feature type="transmembrane region" description="Helical" evidence="1">
    <location>
        <begin position="6"/>
        <end position="22"/>
    </location>
</feature>
<keyword evidence="1" id="KW-1133">Transmembrane helix</keyword>
<dbReference type="VEuPathDB" id="MicrosporidiaDB:G9O61_00g001090"/>
<dbReference type="RefSeq" id="XP_024332346.1">
    <property type="nucleotide sequence ID" value="XM_024474469.1"/>
</dbReference>
<dbReference type="VEuPathDB" id="MicrosporidiaDB:NCER_100949"/>
<dbReference type="AlphaFoldDB" id="A0A0F9ZH42"/>
<dbReference type="Proteomes" id="UP000034350">
    <property type="component" value="Unassembled WGS sequence"/>
</dbReference>
<sequence>MILEIFFTLLLLILSFCMTYLFKKKIKYKKIIFTGHRQVGKTISINYLLNQNFKTLPTIEPYEVAIDKYLVREQVYKEDEDIPKDCICIFFLKDNKDLKHLNKRFYGYSNIKYVMYKKSKEKLPTINYLDENPKKILSLLQ</sequence>
<evidence type="ECO:0000313" key="3">
    <source>
        <dbReference type="Proteomes" id="UP000034350"/>
    </source>
</evidence>
<comment type="caution">
    <text evidence="2">The sequence shown here is derived from an EMBL/GenBank/DDBJ whole genome shotgun (WGS) entry which is preliminary data.</text>
</comment>
<dbReference type="EMBL" id="JPQZ01000002">
    <property type="protein sequence ID" value="KKO76604.1"/>
    <property type="molecule type" value="Genomic_DNA"/>
</dbReference>
<evidence type="ECO:0000313" key="2">
    <source>
        <dbReference type="EMBL" id="KKO76604.1"/>
    </source>
</evidence>
<proteinExistence type="predicted"/>
<name>A0A0F9ZH42_9MICR</name>
<keyword evidence="1" id="KW-0472">Membrane</keyword>
<organism evidence="2 3">
    <name type="scientific">Vairimorpha ceranae</name>
    <dbReference type="NCBI Taxonomy" id="40302"/>
    <lineage>
        <taxon>Eukaryota</taxon>
        <taxon>Fungi</taxon>
        <taxon>Fungi incertae sedis</taxon>
        <taxon>Microsporidia</taxon>
        <taxon>Nosematidae</taxon>
        <taxon>Vairimorpha</taxon>
    </lineage>
</organism>
<evidence type="ECO:0000256" key="1">
    <source>
        <dbReference type="SAM" id="Phobius"/>
    </source>
</evidence>
<protein>
    <submittedName>
        <fullName evidence="2">Uncharacterized protein</fullName>
    </submittedName>
</protein>
<dbReference type="GeneID" id="36319392"/>
<keyword evidence="3" id="KW-1185">Reference proteome</keyword>
<keyword evidence="1" id="KW-0812">Transmembrane</keyword>
<dbReference type="VEuPathDB" id="MicrosporidiaDB:AAJ76_2000173807"/>
<accession>A0A0F9ZH42</accession>